<dbReference type="FunFam" id="3.40.50.2000:FF:000268">
    <property type="entry name" value="Glycosyltransferase family 1 protein"/>
    <property type="match status" value="1"/>
</dbReference>
<dbReference type="GO" id="GO:0005975">
    <property type="term" value="P:carbohydrate metabolic process"/>
    <property type="evidence" value="ECO:0007669"/>
    <property type="project" value="InterPro"/>
</dbReference>
<dbReference type="InParanoid" id="E9EI16"/>
<feature type="domain" description="Glycosyltransferase family 28 N-terminal" evidence="3">
    <location>
        <begin position="124"/>
        <end position="271"/>
    </location>
</feature>
<dbReference type="AlphaFoldDB" id="E9EI16"/>
<dbReference type="Pfam" id="PF03033">
    <property type="entry name" value="Glyco_transf_28"/>
    <property type="match status" value="1"/>
</dbReference>
<dbReference type="PANTHER" id="PTHR48050:SF27">
    <property type="entry name" value="GLUCOSYLTRANSFERASE, PUTATIVE (AFU_ORTHOLOGUE AFUA_7G04880)-RELATED"/>
    <property type="match status" value="1"/>
</dbReference>
<dbReference type="PANTHER" id="PTHR48050">
    <property type="entry name" value="STEROL 3-BETA-GLUCOSYLTRANSFERASE"/>
    <property type="match status" value="1"/>
</dbReference>
<protein>
    <submittedName>
        <fullName evidence="5">Uncharacterized protein</fullName>
    </submittedName>
</protein>
<evidence type="ECO:0000259" key="4">
    <source>
        <dbReference type="Pfam" id="PF06722"/>
    </source>
</evidence>
<dbReference type="Gene3D" id="3.40.50.2000">
    <property type="entry name" value="Glycogen Phosphorylase B"/>
    <property type="match status" value="2"/>
</dbReference>
<keyword evidence="6" id="KW-1185">Reference proteome</keyword>
<proteinExistence type="predicted"/>
<dbReference type="Pfam" id="PF06722">
    <property type="entry name" value="EryCIII-like_C"/>
    <property type="match status" value="1"/>
</dbReference>
<dbReference type="eggNOG" id="KOG1192">
    <property type="taxonomic scope" value="Eukaryota"/>
</dbReference>
<dbReference type="EMBL" id="GL698626">
    <property type="protein sequence ID" value="EFY84436.1"/>
    <property type="molecule type" value="Genomic_DNA"/>
</dbReference>
<sequence length="815" mass="87081">MPPLHAADLDQATSGGDLSEVSLSDVYETTHNYPGGESSTVGSQTHSNEPKKNHDVESLNAAIHGHVSTNFESGRVDIELDSGLCRRLSYFIPSTPRQITKRAPSVESPPPYTEQGPESLRLNIVIQVVGSRGDVQPFVALGQELQRHHHRVRLASHDVFGKFVKDAGLEFFPVGGDPAELMAYMVKNPGLIPSMESLTSGDVQKKRKMVETLLRGFWSSCIQPDPTTSDPFVADAIIANPPSFAHIHCAQALGVPLHLMFTMPWTSTTAFCHPLANMHGESKTPPKMANYLSYVAVEWLTWQGLQDVINAWRRTLDLEPVPFSEGPCLAETLEIPFTYCWSPSLVPKPDDWPEHVDPEKLTQVIVQAVEDVGVRAIVSKGWSKLGQNQPESENIFYLGDCPHEWLFKHVCAVVHHGGAGTTACGLLNGRPTAIVPFFGDQPFWGAMVAAAGAGPEPIPAQQLNATNLANAIRFCLTPEAAEASEAIAAKMKSECGVRRAVASFHANLPLNKMRCDVVPSLPASWLCKNKGLQYRLSKGAAEILIPLESHPHQQSQMDPVTVAASSLATTGTGMVTSAANIVLKPLEVLGNSRAERKQAAVETGHVPKSASSDGDVYGRSAAIVLPKTAPDTTEDEKNAVAAAMIGSASGVGNFFKTFSKGMLLDLPLAVTEGLRNAPRLYGGQVYEPGSVTDWKSGGVVAAKSFSHGVVEGFRDLVMEPVRGAERGGVVGAIKGAGIGLANSGAKLSSGALGIVTYSGQGVYQSLRATAKRDTSKRVKEAIWAEGPYAVKAGLALKKDAVLEAFDAFVASKTTS</sequence>
<dbReference type="InterPro" id="IPR004276">
    <property type="entry name" value="GlycoTrans_28_N"/>
</dbReference>
<keyword evidence="1" id="KW-0808">Transferase</keyword>
<dbReference type="OMA" id="PNPNIYY"/>
<dbReference type="CDD" id="cd03784">
    <property type="entry name" value="GT1_Gtf-like"/>
    <property type="match status" value="1"/>
</dbReference>
<dbReference type="OrthoDB" id="5835829at2759"/>
<reference evidence="5 6" key="1">
    <citation type="journal article" date="2011" name="PLoS Genet.">
        <title>Genome sequencing and comparative transcriptomics of the model entomopathogenic fungi Metarhizium anisopliae and M. acridum.</title>
        <authorList>
            <person name="Gao Q."/>
            <person name="Jin K."/>
            <person name="Ying S.H."/>
            <person name="Zhang Y."/>
            <person name="Xiao G."/>
            <person name="Shang Y."/>
            <person name="Duan Z."/>
            <person name="Hu X."/>
            <person name="Xie X.Q."/>
            <person name="Zhou G."/>
            <person name="Peng G."/>
            <person name="Luo Z."/>
            <person name="Huang W."/>
            <person name="Wang B."/>
            <person name="Fang W."/>
            <person name="Wang S."/>
            <person name="Zhong Y."/>
            <person name="Ma L.J."/>
            <person name="St Leger R.J."/>
            <person name="Zhao G.P."/>
            <person name="Pei Y."/>
            <person name="Feng M.G."/>
            <person name="Xia Y."/>
            <person name="Wang C."/>
        </authorList>
    </citation>
    <scope>NUCLEOTIDE SEQUENCE [LARGE SCALE GENOMIC DNA]</scope>
    <source>
        <strain evidence="5 6">CQMa 102</strain>
    </source>
</reference>
<evidence type="ECO:0000256" key="2">
    <source>
        <dbReference type="SAM" id="MobiDB-lite"/>
    </source>
</evidence>
<dbReference type="Proteomes" id="UP000002499">
    <property type="component" value="Unassembled WGS sequence"/>
</dbReference>
<feature type="compositionally biased region" description="Polar residues" evidence="2">
    <location>
        <begin position="28"/>
        <end position="47"/>
    </location>
</feature>
<accession>E9EI16</accession>
<dbReference type="InterPro" id="IPR050426">
    <property type="entry name" value="Glycosyltransferase_28"/>
</dbReference>
<feature type="region of interest" description="Disordered" evidence="2">
    <location>
        <begin position="1"/>
        <end position="20"/>
    </location>
</feature>
<dbReference type="HOGENOM" id="CLU_000537_1_2_1"/>
<dbReference type="FunFam" id="3.40.50.2000:FF:000009">
    <property type="entry name" value="Sterol 3-beta-glucosyltransferase UGT80A2"/>
    <property type="match status" value="1"/>
</dbReference>
<organism evidence="6">
    <name type="scientific">Metarhizium acridum (strain CQMa 102)</name>
    <dbReference type="NCBI Taxonomy" id="655827"/>
    <lineage>
        <taxon>Eukaryota</taxon>
        <taxon>Fungi</taxon>
        <taxon>Dikarya</taxon>
        <taxon>Ascomycota</taxon>
        <taxon>Pezizomycotina</taxon>
        <taxon>Sordariomycetes</taxon>
        <taxon>Hypocreomycetidae</taxon>
        <taxon>Hypocreales</taxon>
        <taxon>Clavicipitaceae</taxon>
        <taxon>Metarhizium</taxon>
    </lineage>
</organism>
<dbReference type="InterPro" id="IPR010610">
    <property type="entry name" value="EryCIII-like_C"/>
</dbReference>
<feature type="region of interest" description="Disordered" evidence="2">
    <location>
        <begin position="28"/>
        <end position="53"/>
    </location>
</feature>
<dbReference type="GO" id="GO:0016906">
    <property type="term" value="F:sterol 3-beta-glucosyltransferase activity"/>
    <property type="evidence" value="ECO:0007669"/>
    <property type="project" value="UniProtKB-ARBA"/>
</dbReference>
<evidence type="ECO:0000313" key="6">
    <source>
        <dbReference type="Proteomes" id="UP000002499"/>
    </source>
</evidence>
<dbReference type="SUPFAM" id="SSF53756">
    <property type="entry name" value="UDP-Glycosyltransferase/glycogen phosphorylase"/>
    <property type="match status" value="1"/>
</dbReference>
<name>E9EI16_METAQ</name>
<feature type="domain" description="Erythromycin biosynthesis protein CIII-like C-terminal" evidence="4">
    <location>
        <begin position="394"/>
        <end position="494"/>
    </location>
</feature>
<evidence type="ECO:0000313" key="5">
    <source>
        <dbReference type="EMBL" id="EFY84436.1"/>
    </source>
</evidence>
<evidence type="ECO:0000259" key="3">
    <source>
        <dbReference type="Pfam" id="PF03033"/>
    </source>
</evidence>
<evidence type="ECO:0000256" key="1">
    <source>
        <dbReference type="ARBA" id="ARBA00022679"/>
    </source>
</evidence>
<gene>
    <name evidence="5" type="ORF">MAC_09514</name>
</gene>
<dbReference type="InterPro" id="IPR002213">
    <property type="entry name" value="UDP_glucos_trans"/>
</dbReference>